<evidence type="ECO:0000256" key="12">
    <source>
        <dbReference type="ARBA" id="ARBA00023209"/>
    </source>
</evidence>
<keyword evidence="12" id="KW-0594">Phospholipid biosynthesis</keyword>
<keyword evidence="11 16" id="KW-0472">Membrane</keyword>
<dbReference type="GO" id="GO:0012505">
    <property type="term" value="C:endomembrane system"/>
    <property type="evidence" value="ECO:0007669"/>
    <property type="project" value="UniProtKB-SubCell"/>
</dbReference>
<dbReference type="InterPro" id="IPR048254">
    <property type="entry name" value="CDP_ALCOHOL_P_TRANSF_CS"/>
</dbReference>
<evidence type="ECO:0000256" key="14">
    <source>
        <dbReference type="ARBA" id="ARBA00032361"/>
    </source>
</evidence>
<evidence type="ECO:0000256" key="9">
    <source>
        <dbReference type="ARBA" id="ARBA00022989"/>
    </source>
</evidence>
<reference evidence="17 18" key="1">
    <citation type="submission" date="2016-10" db="EMBL/GenBank/DDBJ databases">
        <title>Complete Genome Sequence of Peptococcaceae strain DCMF.</title>
        <authorList>
            <person name="Edwards R.J."/>
            <person name="Holland S.I."/>
            <person name="Deshpande N.P."/>
            <person name="Wong Y.K."/>
            <person name="Ertan H."/>
            <person name="Manefield M."/>
            <person name="Russell T.L."/>
            <person name="Lee M.J."/>
        </authorList>
    </citation>
    <scope>NUCLEOTIDE SEQUENCE [LARGE SCALE GENOMIC DNA]</scope>
    <source>
        <strain evidence="17 18">DCMF</strain>
    </source>
</reference>
<evidence type="ECO:0000256" key="6">
    <source>
        <dbReference type="ARBA" id="ARBA00022516"/>
    </source>
</evidence>
<dbReference type="PANTHER" id="PTHR14269:SF61">
    <property type="entry name" value="CDP-DIACYLGLYCEROL--SERINE O-PHOSPHATIDYLTRANSFERASE"/>
    <property type="match status" value="1"/>
</dbReference>
<keyword evidence="8 16" id="KW-0812">Transmembrane</keyword>
<feature type="transmembrane region" description="Helical" evidence="16">
    <location>
        <begin position="77"/>
        <end position="95"/>
    </location>
</feature>
<evidence type="ECO:0000256" key="2">
    <source>
        <dbReference type="ARBA" id="ARBA00004127"/>
    </source>
</evidence>
<dbReference type="InterPro" id="IPR043130">
    <property type="entry name" value="CDP-OH_PTrfase_TM_dom"/>
</dbReference>
<gene>
    <name evidence="17" type="ORF">DCMF_05705</name>
</gene>
<dbReference type="NCBIfam" id="TIGR00473">
    <property type="entry name" value="pssA"/>
    <property type="match status" value="1"/>
</dbReference>
<evidence type="ECO:0000256" key="15">
    <source>
        <dbReference type="RuleBase" id="RU003750"/>
    </source>
</evidence>
<name>A0A3G1L1N1_FORW1</name>
<dbReference type="InterPro" id="IPR000462">
    <property type="entry name" value="CDP-OH_P_trans"/>
</dbReference>
<proteinExistence type="inferred from homology"/>
<evidence type="ECO:0000256" key="11">
    <source>
        <dbReference type="ARBA" id="ARBA00023136"/>
    </source>
</evidence>
<keyword evidence="6" id="KW-0444">Lipid biosynthesis</keyword>
<evidence type="ECO:0000256" key="5">
    <source>
        <dbReference type="ARBA" id="ARBA00017171"/>
    </source>
</evidence>
<keyword evidence="9 16" id="KW-1133">Transmembrane helix</keyword>
<evidence type="ECO:0000256" key="3">
    <source>
        <dbReference type="ARBA" id="ARBA00010441"/>
    </source>
</evidence>
<dbReference type="InterPro" id="IPR004533">
    <property type="entry name" value="CDP-diaglyc--ser_O-PTrfase"/>
</dbReference>
<dbReference type="EMBL" id="CP017634">
    <property type="protein sequence ID" value="ATW28385.1"/>
    <property type="molecule type" value="Genomic_DNA"/>
</dbReference>
<dbReference type="GO" id="GO:0003882">
    <property type="term" value="F:CDP-diacylglycerol-serine O-phosphatidyltransferase activity"/>
    <property type="evidence" value="ECO:0007669"/>
    <property type="project" value="UniProtKB-EC"/>
</dbReference>
<evidence type="ECO:0000256" key="4">
    <source>
        <dbReference type="ARBA" id="ARBA00013174"/>
    </source>
</evidence>
<organism evidence="17 18">
    <name type="scientific">Formimonas warabiya</name>
    <dbReference type="NCBI Taxonomy" id="1761012"/>
    <lineage>
        <taxon>Bacteria</taxon>
        <taxon>Bacillati</taxon>
        <taxon>Bacillota</taxon>
        <taxon>Clostridia</taxon>
        <taxon>Eubacteriales</taxon>
        <taxon>Peptococcaceae</taxon>
        <taxon>Candidatus Formimonas</taxon>
    </lineage>
</organism>
<dbReference type="PROSITE" id="PS00379">
    <property type="entry name" value="CDP_ALCOHOL_P_TRANSF"/>
    <property type="match status" value="1"/>
</dbReference>
<sequence length="153" mass="16564">MFFGVLSISYILSDQYQLAAAMILLSMVMDALDGKIARKLEASSDFGKELDSLADVVSFGVAPAILVYAQILVSYQWLGLLAVIWFAVAGALRLARFNVQNISGYFVGVPITAAGSFLALLNLIANRISPIAFLLITVLLAFLMISKIKVPKF</sequence>
<keyword evidence="13" id="KW-1208">Phospholipid metabolism</keyword>
<keyword evidence="7 15" id="KW-0808">Transferase</keyword>
<evidence type="ECO:0000256" key="1">
    <source>
        <dbReference type="ARBA" id="ARBA00000287"/>
    </source>
</evidence>
<comment type="subcellular location">
    <subcellularLocation>
        <location evidence="2">Endomembrane system</location>
        <topology evidence="2">Multi-pass membrane protein</topology>
    </subcellularLocation>
</comment>
<protein>
    <recommendedName>
        <fullName evidence="5">CDP-diacylglycerol--serine O-phosphatidyltransferase</fullName>
        <ecNumber evidence="4">2.7.8.8</ecNumber>
    </recommendedName>
    <alternativeName>
        <fullName evidence="14">Phosphatidylserine synthase</fullName>
    </alternativeName>
</protein>
<evidence type="ECO:0000256" key="7">
    <source>
        <dbReference type="ARBA" id="ARBA00022679"/>
    </source>
</evidence>
<keyword evidence="18" id="KW-1185">Reference proteome</keyword>
<evidence type="ECO:0000313" key="18">
    <source>
        <dbReference type="Proteomes" id="UP000323521"/>
    </source>
</evidence>
<dbReference type="Pfam" id="PF01066">
    <property type="entry name" value="CDP-OH_P_transf"/>
    <property type="match status" value="1"/>
</dbReference>
<dbReference type="Gene3D" id="1.20.120.1760">
    <property type="match status" value="1"/>
</dbReference>
<dbReference type="EC" id="2.7.8.8" evidence="4"/>
<dbReference type="KEGG" id="fwa:DCMF_05705"/>
<dbReference type="PANTHER" id="PTHR14269">
    <property type="entry name" value="CDP-DIACYLGLYCEROL--GLYCEROL-3-PHOSPHATE 3-PHOSPHATIDYLTRANSFERASE-RELATED"/>
    <property type="match status" value="1"/>
</dbReference>
<dbReference type="GO" id="GO:0016020">
    <property type="term" value="C:membrane"/>
    <property type="evidence" value="ECO:0007669"/>
    <property type="project" value="InterPro"/>
</dbReference>
<evidence type="ECO:0000256" key="8">
    <source>
        <dbReference type="ARBA" id="ARBA00022692"/>
    </source>
</evidence>
<feature type="transmembrane region" description="Helical" evidence="16">
    <location>
        <begin position="102"/>
        <end position="125"/>
    </location>
</feature>
<feature type="transmembrane region" description="Helical" evidence="16">
    <location>
        <begin position="131"/>
        <end position="150"/>
    </location>
</feature>
<evidence type="ECO:0000256" key="16">
    <source>
        <dbReference type="SAM" id="Phobius"/>
    </source>
</evidence>
<evidence type="ECO:0000256" key="13">
    <source>
        <dbReference type="ARBA" id="ARBA00023264"/>
    </source>
</evidence>
<comment type="similarity">
    <text evidence="3 15">Belongs to the CDP-alcohol phosphatidyltransferase class-I family.</text>
</comment>
<comment type="catalytic activity">
    <reaction evidence="1">
        <text>a CDP-1,2-diacyl-sn-glycerol + L-serine = a 1,2-diacyl-sn-glycero-3-phospho-L-serine + CMP + H(+)</text>
        <dbReference type="Rhea" id="RHEA:16913"/>
        <dbReference type="ChEBI" id="CHEBI:15378"/>
        <dbReference type="ChEBI" id="CHEBI:33384"/>
        <dbReference type="ChEBI" id="CHEBI:57262"/>
        <dbReference type="ChEBI" id="CHEBI:58332"/>
        <dbReference type="ChEBI" id="CHEBI:60377"/>
        <dbReference type="EC" id="2.7.8.8"/>
    </reaction>
</comment>
<dbReference type="Proteomes" id="UP000323521">
    <property type="component" value="Chromosome"/>
</dbReference>
<dbReference type="GO" id="GO:0008654">
    <property type="term" value="P:phospholipid biosynthetic process"/>
    <property type="evidence" value="ECO:0007669"/>
    <property type="project" value="UniProtKB-KW"/>
</dbReference>
<accession>A0A3G1L1N1</accession>
<dbReference type="AlphaFoldDB" id="A0A3G1L1N1"/>
<evidence type="ECO:0000313" key="17">
    <source>
        <dbReference type="EMBL" id="ATW28385.1"/>
    </source>
</evidence>
<dbReference type="InterPro" id="IPR050324">
    <property type="entry name" value="CDP-alcohol_PTase-I"/>
</dbReference>
<evidence type="ECO:0000256" key="10">
    <source>
        <dbReference type="ARBA" id="ARBA00023098"/>
    </source>
</evidence>
<keyword evidence="10" id="KW-0443">Lipid metabolism</keyword>